<comment type="caution">
    <text evidence="2">The sequence shown here is derived from an EMBL/GenBank/DDBJ whole genome shotgun (WGS) entry which is preliminary data.</text>
</comment>
<feature type="compositionally biased region" description="Basic and acidic residues" evidence="1">
    <location>
        <begin position="45"/>
        <end position="58"/>
    </location>
</feature>
<accession>A0A2A4Z9Q9</accession>
<name>A0A2A4Z9Q9_9PROT</name>
<dbReference type="AlphaFoldDB" id="A0A2A4Z9Q9"/>
<evidence type="ECO:0000313" key="2">
    <source>
        <dbReference type="EMBL" id="PCJ03520.1"/>
    </source>
</evidence>
<reference key="1">
    <citation type="submission" date="2017-08" db="EMBL/GenBank/DDBJ databases">
        <title>A dynamic microbial community with high functional redundancy inhabits the cold, oxic subseafloor aquifer.</title>
        <authorList>
            <person name="Tully B.J."/>
            <person name="Wheat C.G."/>
            <person name="Glazer B.T."/>
            <person name="Huber J.A."/>
        </authorList>
    </citation>
    <scope>NUCLEOTIDE SEQUENCE [LARGE SCALE GENOMIC DNA]</scope>
</reference>
<protein>
    <submittedName>
        <fullName evidence="2">Uncharacterized protein</fullName>
    </submittedName>
</protein>
<proteinExistence type="predicted"/>
<dbReference type="EMBL" id="NVUS01000002">
    <property type="protein sequence ID" value="PCJ03520.1"/>
    <property type="molecule type" value="Genomic_DNA"/>
</dbReference>
<gene>
    <name evidence="2" type="ORF">COB13_02555</name>
</gene>
<organism evidence="2">
    <name type="scientific">OCS116 cluster bacterium</name>
    <dbReference type="NCBI Taxonomy" id="2030921"/>
    <lineage>
        <taxon>Bacteria</taxon>
        <taxon>Pseudomonadati</taxon>
        <taxon>Pseudomonadota</taxon>
        <taxon>Alphaproteobacteria</taxon>
        <taxon>OCS116 cluster</taxon>
    </lineage>
</organism>
<reference evidence="2" key="2">
    <citation type="journal article" date="2018" name="ISME J.">
        <title>A dynamic microbial community with high functional redundancy inhabits the cold, oxic subseafloor aquifer.</title>
        <authorList>
            <person name="Tully B.J."/>
            <person name="Wheat C.G."/>
            <person name="Glazer B.T."/>
            <person name="Huber J.A."/>
        </authorList>
    </citation>
    <scope>NUCLEOTIDE SEQUENCE</scope>
    <source>
        <strain evidence="2">NORP83</strain>
    </source>
</reference>
<feature type="region of interest" description="Disordered" evidence="1">
    <location>
        <begin position="38"/>
        <end position="68"/>
    </location>
</feature>
<evidence type="ECO:0000256" key="1">
    <source>
        <dbReference type="SAM" id="MobiDB-lite"/>
    </source>
</evidence>
<sequence length="83" mass="9278">MNFGASLQTQNLLLVAILLIMGKEFEAFRLRQARPRVAVRRGKRAERTHASANREAKPNVKMQTSRVLAGARPSMGCKKAVSW</sequence>